<feature type="domain" description="DUF6604" evidence="2">
    <location>
        <begin position="14"/>
        <end position="338"/>
    </location>
</feature>
<feature type="region of interest" description="Disordered" evidence="1">
    <location>
        <begin position="32"/>
        <end position="69"/>
    </location>
</feature>
<evidence type="ECO:0000259" key="2">
    <source>
        <dbReference type="Pfam" id="PF20253"/>
    </source>
</evidence>
<dbReference type="PANTHER" id="PTHR38795:SF1">
    <property type="entry name" value="DUF6604 DOMAIN-CONTAINING PROTEIN"/>
    <property type="match status" value="1"/>
</dbReference>
<dbReference type="Proteomes" id="UP001303760">
    <property type="component" value="Unassembled WGS sequence"/>
</dbReference>
<feature type="region of interest" description="Disordered" evidence="1">
    <location>
        <begin position="749"/>
        <end position="776"/>
    </location>
</feature>
<reference evidence="3" key="1">
    <citation type="journal article" date="2023" name="Mol. Phylogenet. Evol.">
        <title>Genome-scale phylogeny and comparative genomics of the fungal order Sordariales.</title>
        <authorList>
            <person name="Hensen N."/>
            <person name="Bonometti L."/>
            <person name="Westerberg I."/>
            <person name="Brannstrom I.O."/>
            <person name="Guillou S."/>
            <person name="Cros-Aarteil S."/>
            <person name="Calhoun S."/>
            <person name="Haridas S."/>
            <person name="Kuo A."/>
            <person name="Mondo S."/>
            <person name="Pangilinan J."/>
            <person name="Riley R."/>
            <person name="LaButti K."/>
            <person name="Andreopoulos B."/>
            <person name="Lipzen A."/>
            <person name="Chen C."/>
            <person name="Yan M."/>
            <person name="Daum C."/>
            <person name="Ng V."/>
            <person name="Clum A."/>
            <person name="Steindorff A."/>
            <person name="Ohm R.A."/>
            <person name="Martin F."/>
            <person name="Silar P."/>
            <person name="Natvig D.O."/>
            <person name="Lalanne C."/>
            <person name="Gautier V."/>
            <person name="Ament-Velasquez S.L."/>
            <person name="Kruys A."/>
            <person name="Hutchinson M.I."/>
            <person name="Powell A.J."/>
            <person name="Barry K."/>
            <person name="Miller A.N."/>
            <person name="Grigoriev I.V."/>
            <person name="Debuchy R."/>
            <person name="Gladieux P."/>
            <person name="Hiltunen Thoren M."/>
            <person name="Johannesson H."/>
        </authorList>
    </citation>
    <scope>NUCLEOTIDE SEQUENCE</scope>
    <source>
        <strain evidence="3">CBS 532.94</strain>
    </source>
</reference>
<dbReference type="PANTHER" id="PTHR38795">
    <property type="entry name" value="DUF6604 DOMAIN-CONTAINING PROTEIN"/>
    <property type="match status" value="1"/>
</dbReference>
<proteinExistence type="predicted"/>
<feature type="compositionally biased region" description="Basic residues" evidence="1">
    <location>
        <begin position="233"/>
        <end position="246"/>
    </location>
</feature>
<feature type="compositionally biased region" description="Acidic residues" evidence="1">
    <location>
        <begin position="209"/>
        <end position="220"/>
    </location>
</feature>
<comment type="caution">
    <text evidence="3">The sequence shown here is derived from an EMBL/GenBank/DDBJ whole genome shotgun (WGS) entry which is preliminary data.</text>
</comment>
<feature type="region of interest" description="Disordered" evidence="1">
    <location>
        <begin position="205"/>
        <end position="252"/>
    </location>
</feature>
<evidence type="ECO:0000313" key="4">
    <source>
        <dbReference type="Proteomes" id="UP001303760"/>
    </source>
</evidence>
<evidence type="ECO:0000313" key="3">
    <source>
        <dbReference type="EMBL" id="KAK4237026.1"/>
    </source>
</evidence>
<dbReference type="AlphaFoldDB" id="A0AAN7C8T3"/>
<name>A0AAN7C8T3_9PEZI</name>
<feature type="compositionally biased region" description="Polar residues" evidence="1">
    <location>
        <begin position="749"/>
        <end position="763"/>
    </location>
</feature>
<evidence type="ECO:0000256" key="1">
    <source>
        <dbReference type="SAM" id="MobiDB-lite"/>
    </source>
</evidence>
<protein>
    <recommendedName>
        <fullName evidence="2">DUF6604 domain-containing protein</fullName>
    </recommendedName>
</protein>
<dbReference type="InterPro" id="IPR046539">
    <property type="entry name" value="DUF6604"/>
</dbReference>
<gene>
    <name evidence="3" type="ORF">C8A03DRAFT_35065</name>
</gene>
<dbReference type="EMBL" id="MU860160">
    <property type="protein sequence ID" value="KAK4237026.1"/>
    <property type="molecule type" value="Genomic_DNA"/>
</dbReference>
<reference evidence="3" key="2">
    <citation type="submission" date="2023-05" db="EMBL/GenBank/DDBJ databases">
        <authorList>
            <consortium name="Lawrence Berkeley National Laboratory"/>
            <person name="Steindorff A."/>
            <person name="Hensen N."/>
            <person name="Bonometti L."/>
            <person name="Westerberg I."/>
            <person name="Brannstrom I.O."/>
            <person name="Guillou S."/>
            <person name="Cros-Aarteil S."/>
            <person name="Calhoun S."/>
            <person name="Haridas S."/>
            <person name="Kuo A."/>
            <person name="Mondo S."/>
            <person name="Pangilinan J."/>
            <person name="Riley R."/>
            <person name="Labutti K."/>
            <person name="Andreopoulos B."/>
            <person name="Lipzen A."/>
            <person name="Chen C."/>
            <person name="Yanf M."/>
            <person name="Daum C."/>
            <person name="Ng V."/>
            <person name="Clum A."/>
            <person name="Ohm R."/>
            <person name="Martin F."/>
            <person name="Silar P."/>
            <person name="Natvig D."/>
            <person name="Lalanne C."/>
            <person name="Gautier V."/>
            <person name="Ament-Velasquez S.L."/>
            <person name="Kruys A."/>
            <person name="Hutchinson M.I."/>
            <person name="Powell A.J."/>
            <person name="Barry K."/>
            <person name="Miller A.N."/>
            <person name="Grigoriev I.V."/>
            <person name="Debuchy R."/>
            <person name="Gladieux P."/>
            <person name="Thoren M.H."/>
            <person name="Johannesson H."/>
        </authorList>
    </citation>
    <scope>NUCLEOTIDE SEQUENCE</scope>
    <source>
        <strain evidence="3">CBS 532.94</strain>
    </source>
</reference>
<sequence length="930" mass="106449">MEAPKKTNGMGTWRRYKLGQAQFTSWLKQTAEKLVSRKPKPDAGANETETTEQTEDAAPQKSRRQKKKAKAAGIDFTAAITGTDKFVHWSELEVLAQRIADNAQPEDIPEAALNILRDVVGLRKKSFQFFTAAAKDSKDQKVKQSNAAHAHIIAVLERVLSKLETLVKSGASRQRRSEQKDDSRVTTSDLSNLFALLEVQTAPDGADGAADEASADEAQDDTALSVVDARPQKGGKKKAGNKAQKLRKPDKMTDRAVAKTKKAWVDSINFGEIREEDEEDEFDLYMMVYCFFEDFNTIRNHVRERWCDYWYDRSVPLDTLAVITHAAFELFYQLQRDLNKELRMRGPELMKYEWMMNMLFIEFGIEHIDYDSYDDLDEEESNERIWRDESDWLALSSYWTLGKTMKFIPPGKVPMIPPSQRPPTVYGANKLDDWRTFECRVTQDLVTEAAHVKALKKNGQEHFQLPSETTLLFGIQECLKWKDFDSALIFSLHLWVDIRNIIETEHVKPFEQLQITAAQLKDALERHHPIKYCKNRDLKDRWTGRIWETNHFMLEDFQFADKKARFRQMGVDEDPEPFFLLKHEPVWAGLLNFRARLVYSQLGHEFVVLSGVVDAAAYVYHAALAMDPSLPRWKEMDRYVATHTEHSQFKRGLQAQQGPAAIIRNFERLPAIDREKGNVADQIVDRIWDAKTFVPEVFVRKGLYYRYAFEEQHTPFVHYFQELVAEQYRRIEDSGQEEVQVAQSLLDSNRQAGSNHDGNSNGESMALSKRSKGANNDRAVEELERWLERKRELSQLSPVEMLRRLDETVTSQLDGLLTLDYFKLFDLSLPLLGMVVASFGEGNKYQALLGPSEDEMVAHLDRLPTVLGRDLEECAGTAKEREILDNVVGACKRFLPKMDSILELSASANRLGLAEGPAEEGQMSPTPKGV</sequence>
<keyword evidence="4" id="KW-1185">Reference proteome</keyword>
<feature type="compositionally biased region" description="Basic and acidic residues" evidence="1">
    <location>
        <begin position="32"/>
        <end position="41"/>
    </location>
</feature>
<accession>A0AAN7C8T3</accession>
<organism evidence="3 4">
    <name type="scientific">Achaetomium macrosporum</name>
    <dbReference type="NCBI Taxonomy" id="79813"/>
    <lineage>
        <taxon>Eukaryota</taxon>
        <taxon>Fungi</taxon>
        <taxon>Dikarya</taxon>
        <taxon>Ascomycota</taxon>
        <taxon>Pezizomycotina</taxon>
        <taxon>Sordariomycetes</taxon>
        <taxon>Sordariomycetidae</taxon>
        <taxon>Sordariales</taxon>
        <taxon>Chaetomiaceae</taxon>
        <taxon>Achaetomium</taxon>
    </lineage>
</organism>
<dbReference type="Pfam" id="PF20253">
    <property type="entry name" value="DUF6604"/>
    <property type="match status" value="1"/>
</dbReference>